<proteinExistence type="predicted"/>
<accession>A0A1D1XV29</accession>
<gene>
    <name evidence="1" type="ORF">g.91867</name>
</gene>
<feature type="non-terminal residue" evidence="1">
    <location>
        <position position="1"/>
    </location>
</feature>
<name>A0A1D1XV29_9ARAE</name>
<organism evidence="1">
    <name type="scientific">Anthurium amnicola</name>
    <dbReference type="NCBI Taxonomy" id="1678845"/>
    <lineage>
        <taxon>Eukaryota</taxon>
        <taxon>Viridiplantae</taxon>
        <taxon>Streptophyta</taxon>
        <taxon>Embryophyta</taxon>
        <taxon>Tracheophyta</taxon>
        <taxon>Spermatophyta</taxon>
        <taxon>Magnoliopsida</taxon>
        <taxon>Liliopsida</taxon>
        <taxon>Araceae</taxon>
        <taxon>Pothoideae</taxon>
        <taxon>Potheae</taxon>
        <taxon>Anthurium</taxon>
    </lineage>
</organism>
<protein>
    <submittedName>
        <fullName evidence="1">Uncharacterized protein</fullName>
    </submittedName>
</protein>
<dbReference type="EMBL" id="GDJX01021693">
    <property type="protein sequence ID" value="JAT46243.1"/>
    <property type="molecule type" value="Transcribed_RNA"/>
</dbReference>
<dbReference type="AlphaFoldDB" id="A0A1D1XV29"/>
<sequence length="341" mass="37380">RPLLLLEVQPPAAPLQHRQLGEGRGVRAQAKGATPLVLRLPQQPAGAIPHHARHPHPGLAALPRLQRLRPPLRQVRLPFRSLRTHLLRQGAAADLRLRRRGPGHGLPPPAAGAGVVAGVGGPGVRRAAARGERLPRPHHVPAAHPPGAATLRQVRVGLAARGAGDGGQGLRRAQPGFPQHHRHPRRASPLLHHAALPCHGGDQGREAHPGGVLPVRRHTRLQGHVEGGQGVHLRGAGRGGQGRRRRRLLVPQQVLKDAFLLLLLLHLSWWGCFLGPEYPLVGVAHAVECQWEQVDWDPLLHFLLHSPPIGPLPFFNHLFKHVQSIRIKQREVDQWRRVEIC</sequence>
<reference evidence="1" key="1">
    <citation type="submission" date="2015-07" db="EMBL/GenBank/DDBJ databases">
        <title>Transcriptome Assembly of Anthurium amnicola.</title>
        <authorList>
            <person name="Suzuki J."/>
        </authorList>
    </citation>
    <scope>NUCLEOTIDE SEQUENCE</scope>
</reference>
<evidence type="ECO:0000313" key="1">
    <source>
        <dbReference type="EMBL" id="JAT46243.1"/>
    </source>
</evidence>